<name>A0ACB0LLY2_TRIPR</name>
<comment type="caution">
    <text evidence="1">The sequence shown here is derived from an EMBL/GenBank/DDBJ whole genome shotgun (WGS) entry which is preliminary data.</text>
</comment>
<evidence type="ECO:0000313" key="1">
    <source>
        <dbReference type="EMBL" id="CAJ2669715.1"/>
    </source>
</evidence>
<protein>
    <submittedName>
        <fullName evidence="1">Uncharacterized protein</fullName>
    </submittedName>
</protein>
<gene>
    <name evidence="1" type="ORF">MILVUS5_LOCUS33863</name>
</gene>
<reference evidence="1" key="1">
    <citation type="submission" date="2023-10" db="EMBL/GenBank/DDBJ databases">
        <authorList>
            <person name="Rodriguez Cubillos JULIANA M."/>
            <person name="De Vega J."/>
        </authorList>
    </citation>
    <scope>NUCLEOTIDE SEQUENCE</scope>
</reference>
<dbReference type="Proteomes" id="UP001177021">
    <property type="component" value="Unassembled WGS sequence"/>
</dbReference>
<dbReference type="EMBL" id="CASHSV030000615">
    <property type="protein sequence ID" value="CAJ2669715.1"/>
    <property type="molecule type" value="Genomic_DNA"/>
</dbReference>
<organism evidence="1 2">
    <name type="scientific">Trifolium pratense</name>
    <name type="common">Red clover</name>
    <dbReference type="NCBI Taxonomy" id="57577"/>
    <lineage>
        <taxon>Eukaryota</taxon>
        <taxon>Viridiplantae</taxon>
        <taxon>Streptophyta</taxon>
        <taxon>Embryophyta</taxon>
        <taxon>Tracheophyta</taxon>
        <taxon>Spermatophyta</taxon>
        <taxon>Magnoliopsida</taxon>
        <taxon>eudicotyledons</taxon>
        <taxon>Gunneridae</taxon>
        <taxon>Pentapetalae</taxon>
        <taxon>rosids</taxon>
        <taxon>fabids</taxon>
        <taxon>Fabales</taxon>
        <taxon>Fabaceae</taxon>
        <taxon>Papilionoideae</taxon>
        <taxon>50 kb inversion clade</taxon>
        <taxon>NPAAA clade</taxon>
        <taxon>Hologalegina</taxon>
        <taxon>IRL clade</taxon>
        <taxon>Trifolieae</taxon>
        <taxon>Trifolium</taxon>
    </lineage>
</organism>
<keyword evidence="2" id="KW-1185">Reference proteome</keyword>
<proteinExistence type="predicted"/>
<accession>A0ACB0LLY2</accession>
<evidence type="ECO:0000313" key="2">
    <source>
        <dbReference type="Proteomes" id="UP001177021"/>
    </source>
</evidence>
<sequence>MKLDLSFEEKISYLFGDYPKYSSMKVDISTIISSQLNSPFSYSPSHCTTFLYQNYCNPFKNHHLKGSNHHSNFSTVFPSSIGPITMIPTPSYKATHNNGSQRKSIGAQNPMMFESNNNKMKTMHGRLNTSKGVWDLSKKNIFQYGETSQPRVSQSLPPSLVYDADPSLSIKRKHQGDLSSNGGIEYKPQKNDPGLVLSDQKRQKMSQKNSEIRHKDSNTIKGQWTANENRNLVELMDSFGRNWTEIAKFMNGRNAKQCRERWYNHLRPQIKKAPWSEEEEKILIKAHKKVGNKWTEIARMLPGRTENAIKNRWNTAIRSHNRKNRKNRCNSSKNTILWKYINEINAKEVDEKENHEDLTTLEDEQPSGYEFENGMEFFVEVPIKEEMDFMEMINNSP</sequence>